<sequence length="90" mass="10101">MTGQSRSRRSMCPVEAGSRCPAGRGETFCSMITVDGYSWRAGRFRVTVFGTRIRNRSISQGTSLTTELGFWALTKRRMKLSPLATFLGFR</sequence>
<proteinExistence type="predicted"/>
<evidence type="ECO:0000313" key="1">
    <source>
        <dbReference type="EMBL" id="KAK3774995.1"/>
    </source>
</evidence>
<reference evidence="1" key="1">
    <citation type="journal article" date="2023" name="G3 (Bethesda)">
        <title>A reference genome for the long-term kleptoplast-retaining sea slug Elysia crispata morphotype clarki.</title>
        <authorList>
            <person name="Eastman K.E."/>
            <person name="Pendleton A.L."/>
            <person name="Shaikh M.A."/>
            <person name="Suttiyut T."/>
            <person name="Ogas R."/>
            <person name="Tomko P."/>
            <person name="Gavelis G."/>
            <person name="Widhalm J.R."/>
            <person name="Wisecaver J.H."/>
        </authorList>
    </citation>
    <scope>NUCLEOTIDE SEQUENCE</scope>
    <source>
        <strain evidence="1">ECLA1</strain>
    </source>
</reference>
<protein>
    <submittedName>
        <fullName evidence="1">Uncharacterized protein</fullName>
    </submittedName>
</protein>
<dbReference type="AlphaFoldDB" id="A0AAE0ZSY5"/>
<evidence type="ECO:0000313" key="2">
    <source>
        <dbReference type="Proteomes" id="UP001283361"/>
    </source>
</evidence>
<keyword evidence="2" id="KW-1185">Reference proteome</keyword>
<dbReference type="Proteomes" id="UP001283361">
    <property type="component" value="Unassembled WGS sequence"/>
</dbReference>
<name>A0AAE0ZSY5_9GAST</name>
<accession>A0AAE0ZSY5</accession>
<dbReference type="EMBL" id="JAWDGP010003366">
    <property type="protein sequence ID" value="KAK3774995.1"/>
    <property type="molecule type" value="Genomic_DNA"/>
</dbReference>
<gene>
    <name evidence="1" type="ORF">RRG08_036289</name>
</gene>
<organism evidence="1 2">
    <name type="scientific">Elysia crispata</name>
    <name type="common">lettuce slug</name>
    <dbReference type="NCBI Taxonomy" id="231223"/>
    <lineage>
        <taxon>Eukaryota</taxon>
        <taxon>Metazoa</taxon>
        <taxon>Spiralia</taxon>
        <taxon>Lophotrochozoa</taxon>
        <taxon>Mollusca</taxon>
        <taxon>Gastropoda</taxon>
        <taxon>Heterobranchia</taxon>
        <taxon>Euthyneura</taxon>
        <taxon>Panpulmonata</taxon>
        <taxon>Sacoglossa</taxon>
        <taxon>Placobranchoidea</taxon>
        <taxon>Plakobranchidae</taxon>
        <taxon>Elysia</taxon>
    </lineage>
</organism>
<comment type="caution">
    <text evidence="1">The sequence shown here is derived from an EMBL/GenBank/DDBJ whole genome shotgun (WGS) entry which is preliminary data.</text>
</comment>